<reference evidence="2 3" key="1">
    <citation type="submission" date="2018-05" db="EMBL/GenBank/DDBJ databases">
        <title>Genomic Encyclopedia of Type Strains, Phase IV (KMG-IV): sequencing the most valuable type-strain genomes for metagenomic binning, comparative biology and taxonomic classification.</title>
        <authorList>
            <person name="Goeker M."/>
        </authorList>
    </citation>
    <scope>NUCLEOTIDE SEQUENCE [LARGE SCALE GENOMIC DNA]</scope>
    <source>
        <strain evidence="2 3">DSM 18773</strain>
    </source>
</reference>
<organism evidence="2 3">
    <name type="scientific">Tumebacillus permanentifrigoris</name>
    <dbReference type="NCBI Taxonomy" id="378543"/>
    <lineage>
        <taxon>Bacteria</taxon>
        <taxon>Bacillati</taxon>
        <taxon>Bacillota</taxon>
        <taxon>Bacilli</taxon>
        <taxon>Bacillales</taxon>
        <taxon>Alicyclobacillaceae</taxon>
        <taxon>Tumebacillus</taxon>
    </lineage>
</organism>
<dbReference type="AlphaFoldDB" id="A0A316DAF9"/>
<name>A0A316DAF9_9BACL</name>
<gene>
    <name evidence="2" type="ORF">C7459_107149</name>
</gene>
<comment type="caution">
    <text evidence="2">The sequence shown here is derived from an EMBL/GenBank/DDBJ whole genome shotgun (WGS) entry which is preliminary data.</text>
</comment>
<keyword evidence="3" id="KW-1185">Reference proteome</keyword>
<evidence type="ECO:0000313" key="2">
    <source>
        <dbReference type="EMBL" id="PWK13481.1"/>
    </source>
</evidence>
<proteinExistence type="predicted"/>
<evidence type="ECO:0000256" key="1">
    <source>
        <dbReference type="SAM" id="Phobius"/>
    </source>
</evidence>
<sequence length="65" mass="7545">MKRAFTIWGVLSLIVWVFSLVTAESLNIRYVGGAIPMSFLLTLFPVMLIEGILVWRDRSREKKKF</sequence>
<accession>A0A316DAF9</accession>
<protein>
    <submittedName>
        <fullName evidence="2">Uncharacterized protein</fullName>
    </submittedName>
</protein>
<dbReference type="Proteomes" id="UP000245634">
    <property type="component" value="Unassembled WGS sequence"/>
</dbReference>
<keyword evidence="1" id="KW-0812">Transmembrane</keyword>
<keyword evidence="1" id="KW-1133">Transmembrane helix</keyword>
<dbReference type="RefSeq" id="WP_109688774.1">
    <property type="nucleotide sequence ID" value="NZ_QGGL01000007.1"/>
</dbReference>
<keyword evidence="1" id="KW-0472">Membrane</keyword>
<feature type="transmembrane region" description="Helical" evidence="1">
    <location>
        <begin position="33"/>
        <end position="55"/>
    </location>
</feature>
<evidence type="ECO:0000313" key="3">
    <source>
        <dbReference type="Proteomes" id="UP000245634"/>
    </source>
</evidence>
<dbReference type="EMBL" id="QGGL01000007">
    <property type="protein sequence ID" value="PWK13481.1"/>
    <property type="molecule type" value="Genomic_DNA"/>
</dbReference>